<dbReference type="CDD" id="cd09176">
    <property type="entry name" value="PLDc_unchar6"/>
    <property type="match status" value="1"/>
</dbReference>
<evidence type="ECO:0000256" key="1">
    <source>
        <dbReference type="SAM" id="MobiDB-lite"/>
    </source>
</evidence>
<comment type="caution">
    <text evidence="2">The sequence shown here is derived from an EMBL/GenBank/DDBJ whole genome shotgun (WGS) entry which is preliminary data.</text>
</comment>
<reference evidence="2 3" key="1">
    <citation type="submission" date="2019-09" db="EMBL/GenBank/DDBJ databases">
        <authorList>
            <person name="Kevbrin V."/>
            <person name="Grouzdev D.S."/>
        </authorList>
    </citation>
    <scope>NUCLEOTIDE SEQUENCE [LARGE SCALE GENOMIC DNA]</scope>
    <source>
        <strain evidence="2 3">G-192</strain>
    </source>
</reference>
<organism evidence="2 3">
    <name type="scientific">Alkalicaulis satelles</name>
    <dbReference type="NCBI Taxonomy" id="2609175"/>
    <lineage>
        <taxon>Bacteria</taxon>
        <taxon>Pseudomonadati</taxon>
        <taxon>Pseudomonadota</taxon>
        <taxon>Alphaproteobacteria</taxon>
        <taxon>Maricaulales</taxon>
        <taxon>Maricaulaceae</taxon>
        <taxon>Alkalicaulis</taxon>
    </lineage>
</organism>
<gene>
    <name evidence="2" type="ORF">F1654_07125</name>
</gene>
<dbReference type="EMBL" id="VWOJ01000002">
    <property type="protein sequence ID" value="KAA5803569.1"/>
    <property type="molecule type" value="Genomic_DNA"/>
</dbReference>
<keyword evidence="3" id="KW-1185">Reference proteome</keyword>
<dbReference type="AlphaFoldDB" id="A0A5M6ZFR6"/>
<dbReference type="Proteomes" id="UP000325122">
    <property type="component" value="Unassembled WGS sequence"/>
</dbReference>
<accession>A0A5M6ZFR6</accession>
<dbReference type="Gene3D" id="3.30.870.10">
    <property type="entry name" value="Endonuclease Chain A"/>
    <property type="match status" value="1"/>
</dbReference>
<name>A0A5M6ZFR6_9PROT</name>
<evidence type="ECO:0000313" key="3">
    <source>
        <dbReference type="Proteomes" id="UP000325122"/>
    </source>
</evidence>
<feature type="compositionally biased region" description="Basic and acidic residues" evidence="1">
    <location>
        <begin position="550"/>
        <end position="565"/>
    </location>
</feature>
<evidence type="ECO:0008006" key="4">
    <source>
        <dbReference type="Google" id="ProtNLM"/>
    </source>
</evidence>
<proteinExistence type="predicted"/>
<feature type="region of interest" description="Disordered" evidence="1">
    <location>
        <begin position="536"/>
        <end position="565"/>
    </location>
</feature>
<protein>
    <recommendedName>
        <fullName evidence="4">Phospholipase D-like domain-containing protein</fullName>
    </recommendedName>
</protein>
<evidence type="ECO:0000313" key="2">
    <source>
        <dbReference type="EMBL" id="KAA5803569.1"/>
    </source>
</evidence>
<dbReference type="RefSeq" id="WP_150022837.1">
    <property type="nucleotide sequence ID" value="NZ_VWOJ01000002.1"/>
</dbReference>
<dbReference type="InterPro" id="IPR059166">
    <property type="entry name" value="PLD-like_cat"/>
</dbReference>
<sequence length="798" mass="86638">MTNPIHLLSSGNWDEAVFTTYSLSLSFFEGVVLDSLVRRQCRRTMILADRTGVLGALQEYGARRVGQDYSVEPVAVRRGVFHPKISLLFSGNEAHCLIGSGNLTFGGWGFNLELVEHLHSSFAGSAMWQVAEFFELLGVTDRVRTGAAPRCEEVGGRLKAASQNPGRSDIRFLHNLEHSISDQIIELADEFGGAERLTVAAPFWDSGSAIGRLGSKLGLDKVRVHSPPEGAVRGSLGRAWPAPEEIDLEIEAVCVDTLSDGRLLHAKAFEIQCARGAILVSGSPNATNAAIGTPANVEAAIARVAPHKGAFWSVSAAEAPSMANVDSEVETNKLQESGVLRADFEGEMIRGQILTPWHSPTATFDLETREGKREIGEADVGPDGDFTIPAGHFAASAWLPGRRILHARRSEDGVASGFVQIVAFSHIVDRAGVCARHMFAAMAGMESPDDIKAIIAWFSENPDRLAAASTQTRSLSPKAEQAPLSPQMVSVDGLGSVTDPDLGYGGTSEPEHGIAGPHEMRFLSQLLSALRKRTTTIEPTGAEGEDDERQEGVSDQEAHQRNSEREHRAIFDGFEYLMDTLLARKEAESTLIALDIGGYLCASLAPDPERAATWLRRIIGSGTLKEVNVDRRDEIVAAVLLHGGDPVFKPSAQSIRRLLHALGYRSVTLGEEPDAIARWRAVMPGAEDSSYVFGAAAATRTYAEQAEDCRDAIKDRRAIHDWNEIAMNDLSMRETIKEACATSNKRNQVIIIDTFRQTCPCGKNIQLPIAEVDRLRAEHVARSANCCGRVIVWAQCDE</sequence>